<reference evidence="1" key="1">
    <citation type="submission" date="2021-06" db="EMBL/GenBank/DDBJ databases">
        <authorList>
            <person name="Kallberg Y."/>
            <person name="Tangrot J."/>
            <person name="Rosling A."/>
        </authorList>
    </citation>
    <scope>NUCLEOTIDE SEQUENCE</scope>
    <source>
        <strain evidence="1">IL203A</strain>
    </source>
</reference>
<protein>
    <submittedName>
        <fullName evidence="1">7381_t:CDS:1</fullName>
    </submittedName>
</protein>
<name>A0ACA9N8X3_9GLOM</name>
<feature type="non-terminal residue" evidence="1">
    <location>
        <position position="1"/>
    </location>
</feature>
<evidence type="ECO:0000313" key="1">
    <source>
        <dbReference type="EMBL" id="CAG8631913.1"/>
    </source>
</evidence>
<sequence length="215" mass="23936">GTGIDPVANRDQAFGILRGCLYGIGALRERTMAQMNTSNSFRNPSIAHNYANTAGNNIVTVGLSPDLEDDAERISTEQPLADLFEILEQIEMRRAEKKLELVSKIPQSSYKLSSKLITPTQSQFQSKIKKEKAKLQARNPFKPCKRDQKETPNSGKSRNKSTIIDKSFQRVVLDMLDGIASVDWIEKLKAKIGTNMPAHVESLFTSAPPIQKSNF</sequence>
<proteinExistence type="predicted"/>
<dbReference type="EMBL" id="CAJVPU010013377">
    <property type="protein sequence ID" value="CAG8631913.1"/>
    <property type="molecule type" value="Genomic_DNA"/>
</dbReference>
<dbReference type="Proteomes" id="UP000789702">
    <property type="component" value="Unassembled WGS sequence"/>
</dbReference>
<accession>A0ACA9N8X3</accession>
<keyword evidence="2" id="KW-1185">Reference proteome</keyword>
<evidence type="ECO:0000313" key="2">
    <source>
        <dbReference type="Proteomes" id="UP000789702"/>
    </source>
</evidence>
<gene>
    <name evidence="1" type="ORF">DHETER_LOCUS8436</name>
</gene>
<feature type="non-terminal residue" evidence="1">
    <location>
        <position position="215"/>
    </location>
</feature>
<organism evidence="1 2">
    <name type="scientific">Dentiscutata heterogama</name>
    <dbReference type="NCBI Taxonomy" id="1316150"/>
    <lineage>
        <taxon>Eukaryota</taxon>
        <taxon>Fungi</taxon>
        <taxon>Fungi incertae sedis</taxon>
        <taxon>Mucoromycota</taxon>
        <taxon>Glomeromycotina</taxon>
        <taxon>Glomeromycetes</taxon>
        <taxon>Diversisporales</taxon>
        <taxon>Gigasporaceae</taxon>
        <taxon>Dentiscutata</taxon>
    </lineage>
</organism>
<comment type="caution">
    <text evidence="1">The sequence shown here is derived from an EMBL/GenBank/DDBJ whole genome shotgun (WGS) entry which is preliminary data.</text>
</comment>